<dbReference type="AlphaFoldDB" id="A0A0E9LZU7"/>
<keyword evidence="4" id="KW-1185">Reference proteome</keyword>
<dbReference type="EMBL" id="BAZW01000031">
    <property type="protein sequence ID" value="GAO30838.1"/>
    <property type="molecule type" value="Genomic_DNA"/>
</dbReference>
<evidence type="ECO:0000313" key="3">
    <source>
        <dbReference type="EMBL" id="GAO30838.1"/>
    </source>
</evidence>
<organism evidence="3 4">
    <name type="scientific">Geofilum rubicundum JCM 15548</name>
    <dbReference type="NCBI Taxonomy" id="1236989"/>
    <lineage>
        <taxon>Bacteria</taxon>
        <taxon>Pseudomonadati</taxon>
        <taxon>Bacteroidota</taxon>
        <taxon>Bacteroidia</taxon>
        <taxon>Marinilabiliales</taxon>
        <taxon>Marinilabiliaceae</taxon>
        <taxon>Geofilum</taxon>
    </lineage>
</organism>
<dbReference type="NCBIfam" id="TIGR04183">
    <property type="entry name" value="Por_Secre_tail"/>
    <property type="match status" value="1"/>
</dbReference>
<feature type="region of interest" description="Disordered" evidence="1">
    <location>
        <begin position="1"/>
        <end position="20"/>
    </location>
</feature>
<evidence type="ECO:0000259" key="2">
    <source>
        <dbReference type="Pfam" id="PF18962"/>
    </source>
</evidence>
<evidence type="ECO:0000313" key="4">
    <source>
        <dbReference type="Proteomes" id="UP000032900"/>
    </source>
</evidence>
<accession>A0A0E9LZU7</accession>
<dbReference type="Pfam" id="PF18962">
    <property type="entry name" value="Por_Secre_tail"/>
    <property type="match status" value="1"/>
</dbReference>
<sequence length="76" mass="8494">MAVPNPADQQSQQSINTEQEEPYALSLIDYKGRTVYHQAAFFEKKITAPLNHLPASLYILQLVASGKAYQTKISIN</sequence>
<dbReference type="OrthoDB" id="1489355at2"/>
<dbReference type="RefSeq" id="WP_062126275.1">
    <property type="nucleotide sequence ID" value="NZ_BAZW01000031.1"/>
</dbReference>
<evidence type="ECO:0000256" key="1">
    <source>
        <dbReference type="SAM" id="MobiDB-lite"/>
    </source>
</evidence>
<reference evidence="3 4" key="1">
    <citation type="journal article" date="2015" name="Microbes Environ.">
        <title>Distribution and evolution of nitrogen fixation genes in the phylum bacteroidetes.</title>
        <authorList>
            <person name="Inoue J."/>
            <person name="Oshima K."/>
            <person name="Suda W."/>
            <person name="Sakamoto M."/>
            <person name="Iino T."/>
            <person name="Noda S."/>
            <person name="Hongoh Y."/>
            <person name="Hattori M."/>
            <person name="Ohkuma M."/>
        </authorList>
    </citation>
    <scope>NUCLEOTIDE SEQUENCE [LARGE SCALE GENOMIC DNA]</scope>
    <source>
        <strain evidence="3">JCM 15548</strain>
    </source>
</reference>
<protein>
    <recommendedName>
        <fullName evidence="2">Secretion system C-terminal sorting domain-containing protein</fullName>
    </recommendedName>
</protein>
<name>A0A0E9LZU7_9BACT</name>
<proteinExistence type="predicted"/>
<feature type="compositionally biased region" description="Polar residues" evidence="1">
    <location>
        <begin position="7"/>
        <end position="17"/>
    </location>
</feature>
<dbReference type="Proteomes" id="UP000032900">
    <property type="component" value="Unassembled WGS sequence"/>
</dbReference>
<comment type="caution">
    <text evidence="3">The sequence shown here is derived from an EMBL/GenBank/DDBJ whole genome shotgun (WGS) entry which is preliminary data.</text>
</comment>
<dbReference type="InterPro" id="IPR026444">
    <property type="entry name" value="Secre_tail"/>
</dbReference>
<feature type="domain" description="Secretion system C-terminal sorting" evidence="2">
    <location>
        <begin position="4"/>
        <end position="75"/>
    </location>
</feature>
<gene>
    <name evidence="3" type="ORF">JCM15548_13152</name>
</gene>